<evidence type="ECO:0000313" key="1">
    <source>
        <dbReference type="EMBL" id="JAD16042.1"/>
    </source>
</evidence>
<proteinExistence type="predicted"/>
<accession>A0A0A8XWG4</accession>
<protein>
    <submittedName>
        <fullName evidence="1">Uncharacterized protein</fullName>
    </submittedName>
</protein>
<dbReference type="AlphaFoldDB" id="A0A0A8XWG4"/>
<dbReference type="EMBL" id="GBRH01281853">
    <property type="protein sequence ID" value="JAD16042.1"/>
    <property type="molecule type" value="Transcribed_RNA"/>
</dbReference>
<organism evidence="1">
    <name type="scientific">Arundo donax</name>
    <name type="common">Giant reed</name>
    <name type="synonym">Donax arundinaceus</name>
    <dbReference type="NCBI Taxonomy" id="35708"/>
    <lineage>
        <taxon>Eukaryota</taxon>
        <taxon>Viridiplantae</taxon>
        <taxon>Streptophyta</taxon>
        <taxon>Embryophyta</taxon>
        <taxon>Tracheophyta</taxon>
        <taxon>Spermatophyta</taxon>
        <taxon>Magnoliopsida</taxon>
        <taxon>Liliopsida</taxon>
        <taxon>Poales</taxon>
        <taxon>Poaceae</taxon>
        <taxon>PACMAD clade</taxon>
        <taxon>Arundinoideae</taxon>
        <taxon>Arundineae</taxon>
        <taxon>Arundo</taxon>
    </lineage>
</organism>
<sequence>MLGCRQQFQKGLCTQLSQCTSLKI</sequence>
<reference evidence="1" key="2">
    <citation type="journal article" date="2015" name="Data Brief">
        <title>Shoot transcriptome of the giant reed, Arundo donax.</title>
        <authorList>
            <person name="Barrero R.A."/>
            <person name="Guerrero F.D."/>
            <person name="Moolhuijzen P."/>
            <person name="Goolsby J.A."/>
            <person name="Tidwell J."/>
            <person name="Bellgard S.E."/>
            <person name="Bellgard M.I."/>
        </authorList>
    </citation>
    <scope>NUCLEOTIDE SEQUENCE</scope>
    <source>
        <tissue evidence="1">Shoot tissue taken approximately 20 cm above the soil surface</tissue>
    </source>
</reference>
<name>A0A0A8XWG4_ARUDO</name>
<reference evidence="1" key="1">
    <citation type="submission" date="2014-09" db="EMBL/GenBank/DDBJ databases">
        <authorList>
            <person name="Magalhaes I.L.F."/>
            <person name="Oliveira U."/>
            <person name="Santos F.R."/>
            <person name="Vidigal T.H.D.A."/>
            <person name="Brescovit A.D."/>
            <person name="Santos A.J."/>
        </authorList>
    </citation>
    <scope>NUCLEOTIDE SEQUENCE</scope>
    <source>
        <tissue evidence="1">Shoot tissue taken approximately 20 cm above the soil surface</tissue>
    </source>
</reference>